<comment type="caution">
    <text evidence="2">The sequence shown here is derived from an EMBL/GenBank/DDBJ whole genome shotgun (WGS) entry which is preliminary data.</text>
</comment>
<dbReference type="EMBL" id="JABCSC020000003">
    <property type="protein sequence ID" value="NSL56009.1"/>
    <property type="molecule type" value="Genomic_DNA"/>
</dbReference>
<keyword evidence="3" id="KW-1185">Reference proteome</keyword>
<protein>
    <recommendedName>
        <fullName evidence="4">DUF1570 domain-containing protein</fullName>
    </recommendedName>
</protein>
<sequence>MPALKLLVALLSLVVWLPAQAGIVLHVAAGADAKLAAEVQRSIDAFNGIAAENFGVTLDKPTFVNLCPSEACYIESLRVERGYSADKAEQVGRLTSGLATPGKNTVFLKLTNPAGLANARFTMAHELTHMLQGQLVGQFGGMERANRWIKEGMADWMGALVAKRLGSQSLEKWRLDRVNRLRGASDPVAPGEMDGLSFDAWTRLMDQKRLPYEMADLMMMALAEKKGEGIFPALAAYMQCMDSFSLESTCFREHFGLAQREFYAGFEGWYQQAMKGGKALEMVAEGDIPDASQAIVEAAFGQAQGLLRERLGSALPITLRIFLLPDRAAMSAAIARELGRSQEEADRLARGSSSLWQDSVVFFDLGRLDTPERLAAITASTVTGRYLQVVGSNKGQLHWLGNGLRDYIASAALDALALRSLAESHRLRSDNLRLAGKGLPSLGELQTAESYRKAQGKYGASVVAHYAAAAVDQLVADKGAAMLGKWVRASKAGGDPAETFSGSFGEPVGAVGEALDVRLKGAIAG</sequence>
<evidence type="ECO:0000313" key="3">
    <source>
        <dbReference type="Proteomes" id="UP000778523"/>
    </source>
</evidence>
<proteinExistence type="predicted"/>
<dbReference type="Gene3D" id="1.10.390.10">
    <property type="entry name" value="Neutral Protease Domain 2"/>
    <property type="match status" value="1"/>
</dbReference>
<accession>A0ABX2IGY6</accession>
<feature type="chain" id="PRO_5046600664" description="DUF1570 domain-containing protein" evidence="1">
    <location>
        <begin position="22"/>
        <end position="525"/>
    </location>
</feature>
<feature type="signal peptide" evidence="1">
    <location>
        <begin position="1"/>
        <end position="21"/>
    </location>
</feature>
<name>A0ABX2IGY6_9RHOO</name>
<evidence type="ECO:0008006" key="4">
    <source>
        <dbReference type="Google" id="ProtNLM"/>
    </source>
</evidence>
<dbReference type="RefSeq" id="WP_170022365.1">
    <property type="nucleotide sequence ID" value="NZ_JABCSC020000003.1"/>
</dbReference>
<organism evidence="2 3">
    <name type="scientific">Uliginosibacterium aquaticum</name>
    <dbReference type="NCBI Taxonomy" id="2731212"/>
    <lineage>
        <taxon>Bacteria</taxon>
        <taxon>Pseudomonadati</taxon>
        <taxon>Pseudomonadota</taxon>
        <taxon>Betaproteobacteria</taxon>
        <taxon>Rhodocyclales</taxon>
        <taxon>Zoogloeaceae</taxon>
        <taxon>Uliginosibacterium</taxon>
    </lineage>
</organism>
<dbReference type="Proteomes" id="UP000778523">
    <property type="component" value="Unassembled WGS sequence"/>
</dbReference>
<evidence type="ECO:0000256" key="1">
    <source>
        <dbReference type="SAM" id="SignalP"/>
    </source>
</evidence>
<dbReference type="InterPro" id="IPR027268">
    <property type="entry name" value="Peptidase_M4/M1_CTD_sf"/>
</dbReference>
<reference evidence="2 3" key="1">
    <citation type="submission" date="2020-06" db="EMBL/GenBank/DDBJ databases">
        <title>Draft genome of Uliginosibacterium sp. IMCC34675.</title>
        <authorList>
            <person name="Song J."/>
        </authorList>
    </citation>
    <scope>NUCLEOTIDE SEQUENCE [LARGE SCALE GENOMIC DNA]</scope>
    <source>
        <strain evidence="2 3">IMCC34675</strain>
    </source>
</reference>
<gene>
    <name evidence="2" type="ORF">HJ583_013290</name>
</gene>
<evidence type="ECO:0000313" key="2">
    <source>
        <dbReference type="EMBL" id="NSL56009.1"/>
    </source>
</evidence>
<keyword evidence="1" id="KW-0732">Signal</keyword>